<accession>A0A8S3QTI8</accession>
<keyword evidence="2" id="KW-1015">Disulfide bond</keyword>
<dbReference type="Proteomes" id="UP000683360">
    <property type="component" value="Unassembled WGS sequence"/>
</dbReference>
<evidence type="ECO:0000313" key="4">
    <source>
        <dbReference type="EMBL" id="CAG2200058.1"/>
    </source>
</evidence>
<evidence type="ECO:0000313" key="5">
    <source>
        <dbReference type="Proteomes" id="UP000683360"/>
    </source>
</evidence>
<feature type="chain" id="PRO_5035740158" evidence="3">
    <location>
        <begin position="20"/>
        <end position="414"/>
    </location>
</feature>
<gene>
    <name evidence="4" type="ORF">MEDL_14738</name>
</gene>
<dbReference type="Gene3D" id="3.80.10.10">
    <property type="entry name" value="Ribonuclease Inhibitor"/>
    <property type="match status" value="1"/>
</dbReference>
<dbReference type="OrthoDB" id="446173at2759"/>
<dbReference type="InterPro" id="IPR032675">
    <property type="entry name" value="LRR_dom_sf"/>
</dbReference>
<comment type="caution">
    <text evidence="4">The sequence shown here is derived from an EMBL/GenBank/DDBJ whole genome shotgun (WGS) entry which is preliminary data.</text>
</comment>
<keyword evidence="3" id="KW-0732">Signal</keyword>
<keyword evidence="4" id="KW-0675">Receptor</keyword>
<name>A0A8S3QTI8_MYTED</name>
<evidence type="ECO:0000256" key="1">
    <source>
        <dbReference type="ARBA" id="ARBA00022737"/>
    </source>
</evidence>
<evidence type="ECO:0000256" key="2">
    <source>
        <dbReference type="ARBA" id="ARBA00023157"/>
    </source>
</evidence>
<dbReference type="AlphaFoldDB" id="A0A8S3QTI8"/>
<keyword evidence="1" id="KW-0677">Repeat</keyword>
<keyword evidence="5" id="KW-1185">Reference proteome</keyword>
<dbReference type="Gene3D" id="2.20.100.10">
    <property type="entry name" value="Thrombospondin type-1 (TSP1) repeat"/>
    <property type="match status" value="5"/>
</dbReference>
<dbReference type="Pfam" id="PF00090">
    <property type="entry name" value="TSP_1"/>
    <property type="match status" value="5"/>
</dbReference>
<sequence length="414" mass="43615">MILTVTVIVIVSLPEHAFATPCIGPQISTCDCRRTIVDCESGLTAIPGGVPSSTTLLYLPTNNLSSLPSGFFQSIINLEDLQLRNNPLVCCNMTDFFQWAITAQLEGDTIECKDLSISILLQKFDISKCKIPVDGQWGSWSTPSCSATCGNGVQYRKRTCNDPSPSNGGKDCQGVDNETSGCNSGECSVDGQWGSWSTASCSATCGNGVQYRKRTCNDPSPSNGGKDCQGVDNETSGCNSGECSVDGQWGSWSTASCSATCGNGVQYRKRTCNDPSPSNGGKDCQGVDNETSGCNSGECSVDGQWGSWTTTLCSVTCGNGVQYRNRTCNDPSPSNGGKDCQGVDNESSDCNSGDCSVDGHWGPWLPVTCSVTCGNGIGIRTRRCDNPPPSGNGNSCVGCDMERKLCSLAKCHSK</sequence>
<dbReference type="PROSITE" id="PS50092">
    <property type="entry name" value="TSP1"/>
    <property type="match status" value="5"/>
</dbReference>
<proteinExistence type="predicted"/>
<dbReference type="SUPFAM" id="SSF82895">
    <property type="entry name" value="TSP-1 type 1 repeat"/>
    <property type="match status" value="5"/>
</dbReference>
<organism evidence="4 5">
    <name type="scientific">Mytilus edulis</name>
    <name type="common">Blue mussel</name>
    <dbReference type="NCBI Taxonomy" id="6550"/>
    <lineage>
        <taxon>Eukaryota</taxon>
        <taxon>Metazoa</taxon>
        <taxon>Spiralia</taxon>
        <taxon>Lophotrochozoa</taxon>
        <taxon>Mollusca</taxon>
        <taxon>Bivalvia</taxon>
        <taxon>Autobranchia</taxon>
        <taxon>Pteriomorphia</taxon>
        <taxon>Mytilida</taxon>
        <taxon>Mytiloidea</taxon>
        <taxon>Mytilidae</taxon>
        <taxon>Mytilinae</taxon>
        <taxon>Mytilus</taxon>
    </lineage>
</organism>
<dbReference type="InterPro" id="IPR036383">
    <property type="entry name" value="TSP1_rpt_sf"/>
</dbReference>
<dbReference type="PANTHER" id="PTHR22906:SF21">
    <property type="entry name" value="SEMA DOMAIN-CONTAINING PROTEIN"/>
    <property type="match status" value="1"/>
</dbReference>
<dbReference type="InterPro" id="IPR000884">
    <property type="entry name" value="TSP1_rpt"/>
</dbReference>
<dbReference type="InterPro" id="IPR052065">
    <property type="entry name" value="Compl_asym_regulator"/>
</dbReference>
<dbReference type="SMART" id="SM00209">
    <property type="entry name" value="TSP1"/>
    <property type="match status" value="5"/>
</dbReference>
<dbReference type="SUPFAM" id="SSF52058">
    <property type="entry name" value="L domain-like"/>
    <property type="match status" value="1"/>
</dbReference>
<protein>
    <submittedName>
        <fullName evidence="4">Uncharacterized protein</fullName>
    </submittedName>
</protein>
<evidence type="ECO:0000256" key="3">
    <source>
        <dbReference type="SAM" id="SignalP"/>
    </source>
</evidence>
<dbReference type="FunFam" id="2.20.100.10:FF:000001">
    <property type="entry name" value="semaphorin-5A isoform X1"/>
    <property type="match status" value="5"/>
</dbReference>
<feature type="signal peptide" evidence="3">
    <location>
        <begin position="1"/>
        <end position="19"/>
    </location>
</feature>
<reference evidence="4" key="1">
    <citation type="submission" date="2021-03" db="EMBL/GenBank/DDBJ databases">
        <authorList>
            <person name="Bekaert M."/>
        </authorList>
    </citation>
    <scope>NUCLEOTIDE SEQUENCE</scope>
</reference>
<dbReference type="EMBL" id="CAJPWZ010000731">
    <property type="protein sequence ID" value="CAG2200058.1"/>
    <property type="molecule type" value="Genomic_DNA"/>
</dbReference>
<dbReference type="PANTHER" id="PTHR22906">
    <property type="entry name" value="PROPERDIN"/>
    <property type="match status" value="1"/>
</dbReference>